<name>A0ABQ8X985_9EUKA</name>
<proteinExistence type="predicted"/>
<protein>
    <recommendedName>
        <fullName evidence="3">Biogenesis of lysosome-related organelles complex 1 subunit 5</fullName>
    </recommendedName>
</protein>
<organism evidence="1 2">
    <name type="scientific">Anaeramoeba flamelloides</name>
    <dbReference type="NCBI Taxonomy" id="1746091"/>
    <lineage>
        <taxon>Eukaryota</taxon>
        <taxon>Metamonada</taxon>
        <taxon>Anaeramoebidae</taxon>
        <taxon>Anaeramoeba</taxon>
    </lineage>
</organism>
<sequence>MTSSEHGTAIKETISQFEMILKEIQEIKKNNIQFASTTFVQLTNPYKKCSETSPKIQSNCRSISDYLDELIPSFETDGIVSKKRLLPFWDHLLNNSDTVKQTLSSYGDNVNQMKEETQKCFNEVTALKQKTSLITTKIMELNKQLEQTIHQFSQKVIKQENYWDSYREKVKQLILREKETKRNQEIVTRRKNEIEEKEFNSVIEQIVNEKFN</sequence>
<gene>
    <name evidence="1" type="ORF">M0813_08144</name>
</gene>
<dbReference type="EMBL" id="JAOAOG010000323">
    <property type="protein sequence ID" value="KAJ6229227.1"/>
    <property type="molecule type" value="Genomic_DNA"/>
</dbReference>
<keyword evidence="2" id="KW-1185">Reference proteome</keyword>
<evidence type="ECO:0000313" key="2">
    <source>
        <dbReference type="Proteomes" id="UP001150062"/>
    </source>
</evidence>
<dbReference type="Proteomes" id="UP001150062">
    <property type="component" value="Unassembled WGS sequence"/>
</dbReference>
<accession>A0ABQ8X985</accession>
<evidence type="ECO:0000313" key="1">
    <source>
        <dbReference type="EMBL" id="KAJ6229227.1"/>
    </source>
</evidence>
<evidence type="ECO:0008006" key="3">
    <source>
        <dbReference type="Google" id="ProtNLM"/>
    </source>
</evidence>
<comment type="caution">
    <text evidence="1">The sequence shown here is derived from an EMBL/GenBank/DDBJ whole genome shotgun (WGS) entry which is preliminary data.</text>
</comment>
<reference evidence="1" key="1">
    <citation type="submission" date="2022-08" db="EMBL/GenBank/DDBJ databases">
        <title>Novel sulfate-reducing endosymbionts in the free-living metamonad Anaeramoeba.</title>
        <authorList>
            <person name="Jerlstrom-Hultqvist J."/>
            <person name="Cepicka I."/>
            <person name="Gallot-Lavallee L."/>
            <person name="Salas-Leiva D."/>
            <person name="Curtis B.A."/>
            <person name="Zahonova K."/>
            <person name="Pipaliya S."/>
            <person name="Dacks J."/>
            <person name="Roger A.J."/>
        </authorList>
    </citation>
    <scope>NUCLEOTIDE SEQUENCE</scope>
    <source>
        <strain evidence="1">Schooner1</strain>
    </source>
</reference>